<gene>
    <name evidence="19" type="ORF">CAPTEDRAFT_18667</name>
</gene>
<evidence type="ECO:0000256" key="7">
    <source>
        <dbReference type="ARBA" id="ARBA00022833"/>
    </source>
</evidence>
<feature type="binding site" evidence="15">
    <location>
        <position position="221"/>
    </location>
    <ligand>
        <name>5-aminolevulinate</name>
        <dbReference type="ChEBI" id="CHEBI:356416"/>
        <label>1</label>
    </ligand>
</feature>
<evidence type="ECO:0000256" key="3">
    <source>
        <dbReference type="ARBA" id="ARBA00008055"/>
    </source>
</evidence>
<evidence type="ECO:0000256" key="2">
    <source>
        <dbReference type="ARBA" id="ARBA00004694"/>
    </source>
</evidence>
<evidence type="ECO:0000256" key="13">
    <source>
        <dbReference type="ARBA" id="ARBA00047651"/>
    </source>
</evidence>
<comment type="subunit">
    <text evidence="12">Homooctamer; active form. Homohexamer; low activity form.</text>
</comment>
<dbReference type="FunCoup" id="R7TCP0">
    <property type="interactions" value="951"/>
</dbReference>
<feature type="binding site" evidence="16">
    <location>
        <position position="223"/>
    </location>
    <ligand>
        <name>Zn(2+)</name>
        <dbReference type="ChEBI" id="CHEBI:29105"/>
        <label>2</label>
    </ligand>
</feature>
<dbReference type="EMBL" id="KB310466">
    <property type="protein sequence ID" value="ELT91513.1"/>
    <property type="molecule type" value="Genomic_DNA"/>
</dbReference>
<evidence type="ECO:0000313" key="21">
    <source>
        <dbReference type="Proteomes" id="UP000014760"/>
    </source>
</evidence>
<keyword evidence="6" id="KW-0479">Metal-binding</keyword>
<keyword evidence="10 17" id="KW-0627">Porphyrin biosynthesis</keyword>
<dbReference type="EC" id="4.2.1.24" evidence="4 17"/>
<dbReference type="FunFam" id="3.20.20.70:FF:000048">
    <property type="entry name" value="Delta-aminolevulinic acid dehydratase"/>
    <property type="match status" value="1"/>
</dbReference>
<reference evidence="19 21" key="2">
    <citation type="journal article" date="2013" name="Nature">
        <title>Insights into bilaterian evolution from three spiralian genomes.</title>
        <authorList>
            <person name="Simakov O."/>
            <person name="Marletaz F."/>
            <person name="Cho S.J."/>
            <person name="Edsinger-Gonzales E."/>
            <person name="Havlak P."/>
            <person name="Hellsten U."/>
            <person name="Kuo D.H."/>
            <person name="Larsson T."/>
            <person name="Lv J."/>
            <person name="Arendt D."/>
            <person name="Savage R."/>
            <person name="Osoegawa K."/>
            <person name="de Jong P."/>
            <person name="Grimwood J."/>
            <person name="Chapman J.A."/>
            <person name="Shapiro H."/>
            <person name="Aerts A."/>
            <person name="Otillar R.P."/>
            <person name="Terry A.Y."/>
            <person name="Boore J.L."/>
            <person name="Grigoriev I.V."/>
            <person name="Lindberg D.R."/>
            <person name="Seaver E.C."/>
            <person name="Weisblat D.A."/>
            <person name="Putnam N.H."/>
            <person name="Rokhsar D.S."/>
        </authorList>
    </citation>
    <scope>NUCLEOTIDE SEQUENCE</scope>
    <source>
        <strain evidence="19 21">I ESC-2004</strain>
    </source>
</reference>
<feature type="binding site" evidence="15">
    <location>
        <position position="279"/>
    </location>
    <ligand>
        <name>5-aminolevulinate</name>
        <dbReference type="ChEBI" id="CHEBI:356416"/>
        <label>2</label>
    </ligand>
</feature>
<dbReference type="NCBIfam" id="NF006762">
    <property type="entry name" value="PRK09283.1"/>
    <property type="match status" value="1"/>
</dbReference>
<dbReference type="SMART" id="SM01004">
    <property type="entry name" value="ALAD"/>
    <property type="match status" value="1"/>
</dbReference>
<feature type="active site" description="Schiff-base intermediate with substrate" evidence="14">
    <location>
        <position position="199"/>
    </location>
</feature>
<feature type="binding site" evidence="16">
    <location>
        <position position="122"/>
    </location>
    <ligand>
        <name>Zn(2+)</name>
        <dbReference type="ChEBI" id="CHEBI:29105"/>
        <label>1</label>
        <note>catalytic</note>
    </ligand>
</feature>
<evidence type="ECO:0000313" key="19">
    <source>
        <dbReference type="EMBL" id="ELT91513.1"/>
    </source>
</evidence>
<dbReference type="OrthoDB" id="1530at2759"/>
<evidence type="ECO:0000256" key="12">
    <source>
        <dbReference type="ARBA" id="ARBA00025861"/>
    </source>
</evidence>
<feature type="active site" description="Schiff-base intermediate with substrate" evidence="14">
    <location>
        <position position="252"/>
    </location>
</feature>
<dbReference type="GO" id="GO:0008270">
    <property type="term" value="F:zinc ion binding"/>
    <property type="evidence" value="ECO:0007669"/>
    <property type="project" value="TreeGrafter"/>
</dbReference>
<dbReference type="Proteomes" id="UP000014760">
    <property type="component" value="Unassembled WGS sequence"/>
</dbReference>
<dbReference type="PRINTS" id="PR00144">
    <property type="entry name" value="DALDHYDRTASE"/>
</dbReference>
<keyword evidence="8" id="KW-0350">Heme biosynthesis</keyword>
<dbReference type="InterPro" id="IPR013785">
    <property type="entry name" value="Aldolase_TIM"/>
</dbReference>
<dbReference type="InterPro" id="IPR030656">
    <property type="entry name" value="ALAD_AS"/>
</dbReference>
<evidence type="ECO:0000256" key="4">
    <source>
        <dbReference type="ARBA" id="ARBA00012053"/>
    </source>
</evidence>
<keyword evidence="9 17" id="KW-0456">Lyase</keyword>
<keyword evidence="21" id="KW-1185">Reference proteome</keyword>
<dbReference type="PIRSF" id="PIRSF001415">
    <property type="entry name" value="Porphbilin_synth"/>
    <property type="match status" value="1"/>
</dbReference>
<reference evidence="21" key="1">
    <citation type="submission" date="2012-12" db="EMBL/GenBank/DDBJ databases">
        <authorList>
            <person name="Hellsten U."/>
            <person name="Grimwood J."/>
            <person name="Chapman J.A."/>
            <person name="Shapiro H."/>
            <person name="Aerts A."/>
            <person name="Otillar R.P."/>
            <person name="Terry A.Y."/>
            <person name="Boore J.L."/>
            <person name="Simakov O."/>
            <person name="Marletaz F."/>
            <person name="Cho S.-J."/>
            <person name="Edsinger-Gonzales E."/>
            <person name="Havlak P."/>
            <person name="Kuo D.-H."/>
            <person name="Larsson T."/>
            <person name="Lv J."/>
            <person name="Arendt D."/>
            <person name="Savage R."/>
            <person name="Osoegawa K."/>
            <person name="de Jong P."/>
            <person name="Lindberg D.R."/>
            <person name="Seaver E.C."/>
            <person name="Weisblat D.A."/>
            <person name="Putnam N.H."/>
            <person name="Grigoriev I.V."/>
            <person name="Rokhsar D.S."/>
        </authorList>
    </citation>
    <scope>NUCLEOTIDE SEQUENCE</scope>
    <source>
        <strain evidence="21">I ESC-2004</strain>
    </source>
</reference>
<comment type="catalytic activity">
    <reaction evidence="13 17">
        <text>2 5-aminolevulinate = porphobilinogen + 2 H2O + H(+)</text>
        <dbReference type="Rhea" id="RHEA:24064"/>
        <dbReference type="ChEBI" id="CHEBI:15377"/>
        <dbReference type="ChEBI" id="CHEBI:15378"/>
        <dbReference type="ChEBI" id="CHEBI:58126"/>
        <dbReference type="ChEBI" id="CHEBI:356416"/>
        <dbReference type="EC" id="4.2.1.24"/>
    </reaction>
</comment>
<dbReference type="GO" id="GO:0004655">
    <property type="term" value="F:porphobilinogen synthase activity"/>
    <property type="evidence" value="ECO:0007669"/>
    <property type="project" value="UniProtKB-EC"/>
</dbReference>
<protein>
    <recommendedName>
        <fullName evidence="5 17">Delta-aminolevulinic acid dehydratase</fullName>
        <ecNumber evidence="4 17">4.2.1.24</ecNumber>
    </recommendedName>
</protein>
<dbReference type="HOGENOM" id="CLU_035731_0_1_1"/>
<keyword evidence="7" id="KW-0862">Zinc</keyword>
<dbReference type="InterPro" id="IPR001731">
    <property type="entry name" value="ALAD"/>
</dbReference>
<dbReference type="PANTHER" id="PTHR11458:SF0">
    <property type="entry name" value="DELTA-AMINOLEVULINIC ACID DEHYDRATASE"/>
    <property type="match status" value="1"/>
</dbReference>
<comment type="pathway">
    <text evidence="2">Porphyrin-containing compound metabolism; protoporphyrin-IX biosynthesis; coproporphyrinogen-III from 5-aminolevulinate: step 1/4.</text>
</comment>
<evidence type="ECO:0000256" key="17">
    <source>
        <dbReference type="RuleBase" id="RU000515"/>
    </source>
</evidence>
<dbReference type="PROSITE" id="PS00169">
    <property type="entry name" value="D_ALA_DEHYDRATASE"/>
    <property type="match status" value="1"/>
</dbReference>
<evidence type="ECO:0000256" key="14">
    <source>
        <dbReference type="PIRSR" id="PIRSR001415-1"/>
    </source>
</evidence>
<evidence type="ECO:0000256" key="6">
    <source>
        <dbReference type="ARBA" id="ARBA00022723"/>
    </source>
</evidence>
<accession>R7TCP0</accession>
<feature type="binding site" evidence="15">
    <location>
        <position position="209"/>
    </location>
    <ligand>
        <name>5-aminolevulinate</name>
        <dbReference type="ChEBI" id="CHEBI:356416"/>
        <label>1</label>
    </ligand>
</feature>
<comment type="cofactor">
    <cofactor evidence="1">
        <name>Zn(2+)</name>
        <dbReference type="ChEBI" id="CHEBI:29105"/>
    </cofactor>
</comment>
<feature type="binding site" evidence="16">
    <location>
        <position position="124"/>
    </location>
    <ligand>
        <name>Zn(2+)</name>
        <dbReference type="ChEBI" id="CHEBI:29105"/>
        <label>1</label>
        <note>catalytic</note>
    </ligand>
</feature>
<feature type="binding site" evidence="16">
    <location>
        <position position="131"/>
    </location>
    <ligand>
        <name>Zn(2+)</name>
        <dbReference type="ChEBI" id="CHEBI:29105"/>
        <label>2</label>
    </ligand>
</feature>
<evidence type="ECO:0000256" key="10">
    <source>
        <dbReference type="ARBA" id="ARBA00023244"/>
    </source>
</evidence>
<dbReference type="EMBL" id="AMQN01002930">
    <property type="status" value="NOT_ANNOTATED_CDS"/>
    <property type="molecule type" value="Genomic_DNA"/>
</dbReference>
<comment type="similarity">
    <text evidence="3 18">Belongs to the ALAD family.</text>
</comment>
<sequence length="334" mass="36405">MAGHAVLHSGYCHPALRKWQTTNTTITPANLMFPVFITDEDDAIEQIDSLPGQARYGVNKLVDMLKPIVANGLESVLLFGVPQKLPKDGRGTQADTPETPVIRAIKLLKEAFPSLLIVCDVCICPYTDHGHCGILFEDGTINNEPSIKRLGEVALAYAKAGCHVVAPSDMMDGRIGAIREALVSANLHSKVSIMSYSAKFASGFYGPFRDAAKSAPSFGDRQCYQLPAGSSGLAARAVDRDVAEGADMLMVKPGMAYLDIVRQTKDKYPDLPLAIYQVSGEYAMLWHGAKAGAFELKRILTETLVSMRRAGSDIIISYYTPMVLEWMGKEKVLY</sequence>
<feature type="binding site" evidence="16">
    <location>
        <position position="132"/>
    </location>
    <ligand>
        <name>Zn(2+)</name>
        <dbReference type="ChEBI" id="CHEBI:29105"/>
        <label>1</label>
        <note>catalytic</note>
    </ligand>
</feature>
<organism evidence="19">
    <name type="scientific">Capitella teleta</name>
    <name type="common">Polychaete worm</name>
    <dbReference type="NCBI Taxonomy" id="283909"/>
    <lineage>
        <taxon>Eukaryota</taxon>
        <taxon>Metazoa</taxon>
        <taxon>Spiralia</taxon>
        <taxon>Lophotrochozoa</taxon>
        <taxon>Annelida</taxon>
        <taxon>Polychaeta</taxon>
        <taxon>Sedentaria</taxon>
        <taxon>Scolecida</taxon>
        <taxon>Capitellidae</taxon>
        <taxon>Capitella</taxon>
    </lineage>
</organism>
<dbReference type="EnsemblMetazoa" id="CapteT18667">
    <property type="protein sequence ID" value="CapteP18667"/>
    <property type="gene ID" value="CapteG18667"/>
</dbReference>
<evidence type="ECO:0000256" key="9">
    <source>
        <dbReference type="ARBA" id="ARBA00023239"/>
    </source>
</evidence>
<dbReference type="GO" id="GO:0006782">
    <property type="term" value="P:protoporphyrinogen IX biosynthetic process"/>
    <property type="evidence" value="ECO:0007669"/>
    <property type="project" value="UniProtKB-UniPathway"/>
</dbReference>
<reference evidence="20" key="3">
    <citation type="submission" date="2015-06" db="UniProtKB">
        <authorList>
            <consortium name="EnsemblMetazoa"/>
        </authorList>
    </citation>
    <scope>IDENTIFICATION</scope>
</reference>
<dbReference type="AlphaFoldDB" id="R7TCP0"/>
<evidence type="ECO:0000256" key="16">
    <source>
        <dbReference type="PIRSR" id="PIRSR001415-4"/>
    </source>
</evidence>
<dbReference type="Gene3D" id="3.20.20.70">
    <property type="entry name" value="Aldolase class I"/>
    <property type="match status" value="1"/>
</dbReference>
<dbReference type="GO" id="GO:0005829">
    <property type="term" value="C:cytosol"/>
    <property type="evidence" value="ECO:0007669"/>
    <property type="project" value="TreeGrafter"/>
</dbReference>
<comment type="function">
    <text evidence="11">Catalyzes an early step in the biosynthesis of tetrapyrroles. Binds two molecules of 5-aminolevulinate per subunit, each at a distinct site, and catalyzes their condensation to form porphobilinogen.</text>
</comment>
<dbReference type="Pfam" id="PF00490">
    <property type="entry name" value="ALAD"/>
    <property type="match status" value="1"/>
</dbReference>
<dbReference type="PANTHER" id="PTHR11458">
    <property type="entry name" value="DELTA-AMINOLEVULINIC ACID DEHYDRATASE"/>
    <property type="match status" value="1"/>
</dbReference>
<dbReference type="UniPathway" id="UPA00251">
    <property type="reaction ID" value="UER00318"/>
</dbReference>
<evidence type="ECO:0000256" key="1">
    <source>
        <dbReference type="ARBA" id="ARBA00001947"/>
    </source>
</evidence>
<dbReference type="CDD" id="cd04824">
    <property type="entry name" value="eu_ALAD_PBGS_cysteine_rich"/>
    <property type="match status" value="1"/>
</dbReference>
<proteinExistence type="inferred from homology"/>
<dbReference type="SUPFAM" id="SSF51569">
    <property type="entry name" value="Aldolase"/>
    <property type="match status" value="1"/>
</dbReference>
<dbReference type="OMA" id="YQMDYAN"/>
<name>R7TCP0_CAPTE</name>
<evidence type="ECO:0000256" key="11">
    <source>
        <dbReference type="ARBA" id="ARBA00025628"/>
    </source>
</evidence>
<evidence type="ECO:0000256" key="18">
    <source>
        <dbReference type="RuleBase" id="RU004161"/>
    </source>
</evidence>
<evidence type="ECO:0000256" key="15">
    <source>
        <dbReference type="PIRSR" id="PIRSR001415-2"/>
    </source>
</evidence>
<evidence type="ECO:0000256" key="5">
    <source>
        <dbReference type="ARBA" id="ARBA00020771"/>
    </source>
</evidence>
<dbReference type="STRING" id="283909.R7TCP0"/>
<feature type="binding site" evidence="15">
    <location>
        <position position="318"/>
    </location>
    <ligand>
        <name>5-aminolevulinate</name>
        <dbReference type="ChEBI" id="CHEBI:356416"/>
        <label>2</label>
    </ligand>
</feature>
<evidence type="ECO:0000313" key="20">
    <source>
        <dbReference type="EnsemblMetazoa" id="CapteP18667"/>
    </source>
</evidence>
<evidence type="ECO:0000256" key="8">
    <source>
        <dbReference type="ARBA" id="ARBA00023133"/>
    </source>
</evidence>